<dbReference type="EC" id="2.5.1.-" evidence="4"/>
<accession>A0ABM1M757</accession>
<feature type="coiled-coil region" evidence="5">
    <location>
        <begin position="80"/>
        <end position="114"/>
    </location>
</feature>
<gene>
    <name evidence="7" type="primary">LOC108558110</name>
</gene>
<evidence type="ECO:0000256" key="2">
    <source>
        <dbReference type="ARBA" id="ARBA00022679"/>
    </source>
</evidence>
<dbReference type="SUPFAM" id="SSF64005">
    <property type="entry name" value="Undecaprenyl diphosphate synthase"/>
    <property type="match status" value="1"/>
</dbReference>
<reference evidence="7" key="1">
    <citation type="submission" date="2025-08" db="UniProtKB">
        <authorList>
            <consortium name="RefSeq"/>
        </authorList>
    </citation>
    <scope>IDENTIFICATION</scope>
    <source>
        <tissue evidence="7">Whole Larva</tissue>
    </source>
</reference>
<comment type="catalytic activity">
    <reaction evidence="3">
        <text>n isopentenyl diphosphate + (2E,6E)-farnesyl diphosphate = a di-trans,poly-cis-polyprenyl diphosphate + n diphosphate</text>
        <dbReference type="Rhea" id="RHEA:53008"/>
        <dbReference type="Rhea" id="RHEA-COMP:19494"/>
        <dbReference type="ChEBI" id="CHEBI:33019"/>
        <dbReference type="ChEBI" id="CHEBI:128769"/>
        <dbReference type="ChEBI" id="CHEBI:136960"/>
        <dbReference type="ChEBI" id="CHEBI:175763"/>
        <dbReference type="EC" id="2.5.1.87"/>
    </reaction>
</comment>
<proteinExistence type="inferred from homology"/>
<evidence type="ECO:0000256" key="3">
    <source>
        <dbReference type="ARBA" id="ARBA00047353"/>
    </source>
</evidence>
<comment type="similarity">
    <text evidence="1 4">Belongs to the UPP synthase family.</text>
</comment>
<dbReference type="InterPro" id="IPR001441">
    <property type="entry name" value="UPP_synth-like"/>
</dbReference>
<dbReference type="RefSeq" id="XP_017770407.1">
    <property type="nucleotide sequence ID" value="XM_017914918.1"/>
</dbReference>
<dbReference type="PROSITE" id="PS01066">
    <property type="entry name" value="UPP_SYNTHASE"/>
    <property type="match status" value="1"/>
</dbReference>
<dbReference type="Proteomes" id="UP000695000">
    <property type="component" value="Unplaced"/>
</dbReference>
<dbReference type="CDD" id="cd00475">
    <property type="entry name" value="Cis_IPPS"/>
    <property type="match status" value="1"/>
</dbReference>
<dbReference type="NCBIfam" id="TIGR00055">
    <property type="entry name" value="uppS"/>
    <property type="match status" value="1"/>
</dbReference>
<dbReference type="PANTHER" id="PTHR10291">
    <property type="entry name" value="DEHYDRODOLICHYL DIPHOSPHATE SYNTHASE FAMILY MEMBER"/>
    <property type="match status" value="1"/>
</dbReference>
<evidence type="ECO:0000256" key="5">
    <source>
        <dbReference type="SAM" id="Coils"/>
    </source>
</evidence>
<dbReference type="PANTHER" id="PTHR10291:SF43">
    <property type="entry name" value="DEHYDRODOLICHYL DIPHOSPHATE SYNTHASE COMPLEX SUBUNIT DHDDS"/>
    <property type="match status" value="1"/>
</dbReference>
<keyword evidence="6" id="KW-1185">Reference proteome</keyword>
<dbReference type="InterPro" id="IPR018520">
    <property type="entry name" value="UPP_synth-like_CS"/>
</dbReference>
<evidence type="ECO:0000256" key="1">
    <source>
        <dbReference type="ARBA" id="ARBA00005432"/>
    </source>
</evidence>
<dbReference type="Pfam" id="PF01255">
    <property type="entry name" value="Prenyltransf"/>
    <property type="match status" value="1"/>
</dbReference>
<keyword evidence="2 4" id="KW-0808">Transferase</keyword>
<name>A0ABM1M757_NICVS</name>
<keyword evidence="5" id="KW-0175">Coiled coil</keyword>
<evidence type="ECO:0000313" key="7">
    <source>
        <dbReference type="RefSeq" id="XP_017770407.1"/>
    </source>
</evidence>
<evidence type="ECO:0000313" key="6">
    <source>
        <dbReference type="Proteomes" id="UP000695000"/>
    </source>
</evidence>
<evidence type="ECO:0000256" key="4">
    <source>
        <dbReference type="RuleBase" id="RU363018"/>
    </source>
</evidence>
<protein>
    <recommendedName>
        <fullName evidence="4">Alkyl transferase</fullName>
        <ecNumber evidence="4">2.5.1.-</ecNumber>
    </recommendedName>
</protein>
<organism evidence="6 7">
    <name type="scientific">Nicrophorus vespilloides</name>
    <name type="common">Boreal carrion beetle</name>
    <dbReference type="NCBI Taxonomy" id="110193"/>
    <lineage>
        <taxon>Eukaryota</taxon>
        <taxon>Metazoa</taxon>
        <taxon>Ecdysozoa</taxon>
        <taxon>Arthropoda</taxon>
        <taxon>Hexapoda</taxon>
        <taxon>Insecta</taxon>
        <taxon>Pterygota</taxon>
        <taxon>Neoptera</taxon>
        <taxon>Endopterygota</taxon>
        <taxon>Coleoptera</taxon>
        <taxon>Polyphaga</taxon>
        <taxon>Staphyliniformia</taxon>
        <taxon>Silphidae</taxon>
        <taxon>Nicrophorinae</taxon>
        <taxon>Nicrophorus</taxon>
    </lineage>
</organism>
<sequence length="283" mass="32824">MSWVVENSLAWYHKLFINILKCGPIPRHIAFIMDGNRRYASKQNVNKAVGHTRGFDKLAETLLWCREMGVREVTVYAFSIENFKRSEEEVETLMQLAKEKYAKILEEKDKLHENGVCIRVIGNLNLIPKDLRKSIAQAVLMTKNNNKSFLNVAFAYTSRDEITNSMQTIATSDLDAEEIDSDLISSCMYSSESERPDILIRSSGEVRFSDFLLWQIWNTNVIFTDVLWPDFSVWHFFACIFQYQRCYKNMQLVGESLEKEPKGGKTMAGLEERRLKQLEIYAS</sequence>
<dbReference type="HAMAP" id="MF_01139">
    <property type="entry name" value="ISPT"/>
    <property type="match status" value="1"/>
</dbReference>
<dbReference type="GeneID" id="108558110"/>
<dbReference type="InterPro" id="IPR036424">
    <property type="entry name" value="UPP_synth-like_sf"/>
</dbReference>
<dbReference type="Gene3D" id="3.40.1180.10">
    <property type="entry name" value="Decaprenyl diphosphate synthase-like"/>
    <property type="match status" value="1"/>
</dbReference>